<organism evidence="1">
    <name type="scientific">Anguilla anguilla</name>
    <name type="common">European freshwater eel</name>
    <name type="synonym">Muraena anguilla</name>
    <dbReference type="NCBI Taxonomy" id="7936"/>
    <lineage>
        <taxon>Eukaryota</taxon>
        <taxon>Metazoa</taxon>
        <taxon>Chordata</taxon>
        <taxon>Craniata</taxon>
        <taxon>Vertebrata</taxon>
        <taxon>Euteleostomi</taxon>
        <taxon>Actinopterygii</taxon>
        <taxon>Neopterygii</taxon>
        <taxon>Teleostei</taxon>
        <taxon>Anguilliformes</taxon>
        <taxon>Anguillidae</taxon>
        <taxon>Anguilla</taxon>
    </lineage>
</organism>
<protein>
    <submittedName>
        <fullName evidence="1">Uncharacterized protein</fullName>
    </submittedName>
</protein>
<evidence type="ECO:0000313" key="1">
    <source>
        <dbReference type="EMBL" id="JAH95839.1"/>
    </source>
</evidence>
<dbReference type="EMBL" id="GBXM01012738">
    <property type="protein sequence ID" value="JAH95839.1"/>
    <property type="molecule type" value="Transcribed_RNA"/>
</dbReference>
<accession>A0A0E9WZT7</accession>
<name>A0A0E9WZT7_ANGAN</name>
<proteinExistence type="predicted"/>
<reference evidence="1" key="2">
    <citation type="journal article" date="2015" name="Fish Shellfish Immunol.">
        <title>Early steps in the European eel (Anguilla anguilla)-Vibrio vulnificus interaction in the gills: Role of the RtxA13 toxin.</title>
        <authorList>
            <person name="Callol A."/>
            <person name="Pajuelo D."/>
            <person name="Ebbesson L."/>
            <person name="Teles M."/>
            <person name="MacKenzie S."/>
            <person name="Amaro C."/>
        </authorList>
    </citation>
    <scope>NUCLEOTIDE SEQUENCE</scope>
</reference>
<sequence>MIIARGESRKCFFFVCLFFLTLATMRFTPEITKIQILYARLGQLLQCRARTVHCCPKLKGT</sequence>
<reference evidence="1" key="1">
    <citation type="submission" date="2014-11" db="EMBL/GenBank/DDBJ databases">
        <authorList>
            <person name="Amaro Gonzalez C."/>
        </authorList>
    </citation>
    <scope>NUCLEOTIDE SEQUENCE</scope>
</reference>
<dbReference type="AlphaFoldDB" id="A0A0E9WZT7"/>